<name>A0A0M9VPS4_9BASI</name>
<gene>
    <name evidence="6" type="ORF">Malapachy_0891</name>
</gene>
<dbReference type="SUPFAM" id="SSF53187">
    <property type="entry name" value="Zn-dependent exopeptidases"/>
    <property type="match status" value="1"/>
</dbReference>
<comment type="caution">
    <text evidence="6">The sequence shown here is derived from an EMBL/GenBank/DDBJ whole genome shotgun (WGS) entry which is preliminary data.</text>
</comment>
<keyword evidence="6" id="KW-0121">Carboxypeptidase</keyword>
<dbReference type="STRING" id="77020.A0A0M9VPS4"/>
<dbReference type="OrthoDB" id="3064516at2759"/>
<dbReference type="InterPro" id="IPR002933">
    <property type="entry name" value="Peptidase_M20"/>
</dbReference>
<dbReference type="Gene3D" id="3.40.630.10">
    <property type="entry name" value="Zn peptidases"/>
    <property type="match status" value="1"/>
</dbReference>
<evidence type="ECO:0000256" key="3">
    <source>
        <dbReference type="ARBA" id="ARBA00022723"/>
    </source>
</evidence>
<dbReference type="PANTHER" id="PTHR45962:SF1">
    <property type="entry name" value="N-FATTY-ACYL-AMINO ACID SYNTHASE_HYDROLASE PM20D1"/>
    <property type="match status" value="1"/>
</dbReference>
<keyword evidence="5" id="KW-0862">Zinc</keyword>
<keyword evidence="3" id="KW-0479">Metal-binding</keyword>
<evidence type="ECO:0000256" key="1">
    <source>
        <dbReference type="ARBA" id="ARBA00006247"/>
    </source>
</evidence>
<dbReference type="InterPro" id="IPR047177">
    <property type="entry name" value="Pept_M20A"/>
</dbReference>
<organism evidence="6 7">
    <name type="scientific">Malassezia pachydermatis</name>
    <dbReference type="NCBI Taxonomy" id="77020"/>
    <lineage>
        <taxon>Eukaryota</taxon>
        <taxon>Fungi</taxon>
        <taxon>Dikarya</taxon>
        <taxon>Basidiomycota</taxon>
        <taxon>Ustilaginomycotina</taxon>
        <taxon>Malasseziomycetes</taxon>
        <taxon>Malasseziales</taxon>
        <taxon>Malasseziaceae</taxon>
        <taxon>Malassezia</taxon>
    </lineage>
</organism>
<dbReference type="GO" id="GO:0000328">
    <property type="term" value="C:fungal-type vacuole lumen"/>
    <property type="evidence" value="ECO:0007669"/>
    <property type="project" value="TreeGrafter"/>
</dbReference>
<dbReference type="PANTHER" id="PTHR45962">
    <property type="entry name" value="N-FATTY-ACYL-AMINO ACID SYNTHASE/HYDROLASE PM20D1"/>
    <property type="match status" value="1"/>
</dbReference>
<accession>A0A0M9VPS4</accession>
<evidence type="ECO:0000256" key="4">
    <source>
        <dbReference type="ARBA" id="ARBA00022801"/>
    </source>
</evidence>
<evidence type="ECO:0000313" key="7">
    <source>
        <dbReference type="Proteomes" id="UP000037751"/>
    </source>
</evidence>
<dbReference type="GO" id="GO:0046872">
    <property type="term" value="F:metal ion binding"/>
    <property type="evidence" value="ECO:0007669"/>
    <property type="project" value="UniProtKB-KW"/>
</dbReference>
<evidence type="ECO:0000256" key="2">
    <source>
        <dbReference type="ARBA" id="ARBA00022670"/>
    </source>
</evidence>
<dbReference type="EMBL" id="LGAV01000003">
    <property type="protein sequence ID" value="KOS14582.1"/>
    <property type="molecule type" value="Genomic_DNA"/>
</dbReference>
<dbReference type="GO" id="GO:0051603">
    <property type="term" value="P:proteolysis involved in protein catabolic process"/>
    <property type="evidence" value="ECO:0007669"/>
    <property type="project" value="TreeGrafter"/>
</dbReference>
<dbReference type="Pfam" id="PF01546">
    <property type="entry name" value="Peptidase_M20"/>
    <property type="match status" value="1"/>
</dbReference>
<dbReference type="AlphaFoldDB" id="A0A0M9VPS4"/>
<dbReference type="GeneID" id="28727278"/>
<evidence type="ECO:0000256" key="5">
    <source>
        <dbReference type="ARBA" id="ARBA00022833"/>
    </source>
</evidence>
<dbReference type="Proteomes" id="UP000037751">
    <property type="component" value="Unassembled WGS sequence"/>
</dbReference>
<keyword evidence="7" id="KW-1185">Reference proteome</keyword>
<proteinExistence type="inferred from homology"/>
<keyword evidence="4" id="KW-0378">Hydrolase</keyword>
<reference evidence="6 7" key="1">
    <citation type="submission" date="2015-07" db="EMBL/GenBank/DDBJ databases">
        <title>Draft Genome Sequence of Malassezia furfur CBS1878 and Malassezia pachydermatis CBS1879.</title>
        <authorList>
            <person name="Triana S."/>
            <person name="Ohm R."/>
            <person name="Gonzalez A."/>
            <person name="DeCock H."/>
            <person name="Restrepo S."/>
            <person name="Celis A."/>
        </authorList>
    </citation>
    <scope>NUCLEOTIDE SEQUENCE [LARGE SCALE GENOMIC DNA]</scope>
    <source>
        <strain evidence="6 7">CBS 1879</strain>
    </source>
</reference>
<evidence type="ECO:0000313" key="6">
    <source>
        <dbReference type="EMBL" id="KOS14582.1"/>
    </source>
</evidence>
<sequence>MREVIHQHGLLYTWQGSAPSLEPLLLLAHQDVVLWRLRRATHGRGHNDIERQTIWGRSAVDCKQFVIGIMSSVDTLIASGFQPKSTVLLSFGFDEESGGNQGAAHISKVILNRYGKYGVAFIVDEGTPILPADDPSSYGQPLATVAVTEKGSLNVHMAISSRGGHSSRIIATLEDHPFPDVLGDASHASLQHLQCLRDAPHMPKHLRRALQELERAEKGLDATWVSTGGRHASLPRLRRWYEKFCRADDGLDHSVRVAPTTLFANTDTAWYTKVTRNIFRFGPQSLYPDLTGMFVSKQLHTVNKHTNIDGLIESAHFFTNLIVAASHSPIESLASPGA</sequence>
<protein>
    <submittedName>
        <fullName evidence="6">Carboxypeptidase s</fullName>
    </submittedName>
</protein>
<dbReference type="VEuPathDB" id="FungiDB:Malapachy_0891"/>
<keyword evidence="2" id="KW-0645">Protease</keyword>
<comment type="similarity">
    <text evidence="1">Belongs to the peptidase M20A family.</text>
</comment>
<dbReference type="RefSeq" id="XP_017992214.1">
    <property type="nucleotide sequence ID" value="XM_018135403.1"/>
</dbReference>
<dbReference type="GO" id="GO:0004180">
    <property type="term" value="F:carboxypeptidase activity"/>
    <property type="evidence" value="ECO:0007669"/>
    <property type="project" value="UniProtKB-KW"/>
</dbReference>